<organism evidence="1 2">
    <name type="scientific">Streptomyces mobaraensis (strain ATCC 29032 / DSM 40847 / JCM 4168 / NBRC 13819 / NCIMB 11159 / IPCR 16-22)</name>
    <dbReference type="NCBI Taxonomy" id="1223523"/>
    <lineage>
        <taxon>Bacteria</taxon>
        <taxon>Bacillati</taxon>
        <taxon>Actinomycetota</taxon>
        <taxon>Actinomycetes</taxon>
        <taxon>Kitasatosporales</taxon>
        <taxon>Streptomycetaceae</taxon>
        <taxon>Streptomyces</taxon>
    </lineage>
</organism>
<name>M3CDL2_STRM1</name>
<accession>M3CDL2</accession>
<evidence type="ECO:0000313" key="2">
    <source>
        <dbReference type="Proteomes" id="UP000011740"/>
    </source>
</evidence>
<dbReference type="AlphaFoldDB" id="M3CDL2"/>
<gene>
    <name evidence="1" type="ORF">H340_02614</name>
</gene>
<sequence length="42" mass="4435">MIVAGGTVPKFSVGQRLDEEVRVIPGTGDFGERFLGTDRGVA</sequence>
<dbReference type="EMBL" id="AORZ01000004">
    <property type="protein sequence ID" value="EMF02086.1"/>
    <property type="molecule type" value="Genomic_DNA"/>
</dbReference>
<protein>
    <submittedName>
        <fullName evidence="1">Uncharacterized protein</fullName>
    </submittedName>
</protein>
<dbReference type="PATRIC" id="fig|1223523.3.peg.531"/>
<evidence type="ECO:0000313" key="1">
    <source>
        <dbReference type="EMBL" id="EMF02086.1"/>
    </source>
</evidence>
<dbReference type="Proteomes" id="UP000011740">
    <property type="component" value="Unassembled WGS sequence"/>
</dbReference>
<proteinExistence type="predicted"/>
<reference evidence="1 2" key="1">
    <citation type="journal article" date="2013" name="Genome Announc.">
        <title>Whole-Genome Shotgun Assembly and Analysis of the Genome of Streptomyces mobaraensis DSM 40847, a Strain for Industrial Production of Microbial Transglutaminase.</title>
        <authorList>
            <person name="Yang H."/>
            <person name="He T."/>
            <person name="Wu W."/>
            <person name="Zhu W."/>
            <person name="Lu B."/>
            <person name="Sun W."/>
        </authorList>
    </citation>
    <scope>NUCLEOTIDE SEQUENCE [LARGE SCALE GENOMIC DNA]</scope>
    <source>
        <strain evidence="1 2">DSM 40847</strain>
    </source>
</reference>
<comment type="caution">
    <text evidence="1">The sequence shown here is derived from an EMBL/GenBank/DDBJ whole genome shotgun (WGS) entry which is preliminary data.</text>
</comment>
<dbReference type="RefSeq" id="WP_004938936.1">
    <property type="nucleotide sequence ID" value="NZ_AORZ01000004.1"/>
</dbReference>